<dbReference type="Gene3D" id="3.40.1360.10">
    <property type="match status" value="1"/>
</dbReference>
<protein>
    <recommendedName>
        <fullName evidence="5">DNA topoisomerase (ATP-hydrolyzing)</fullName>
        <ecNumber evidence="5">5.6.2.2</ecNumber>
    </recommendedName>
</protein>
<keyword evidence="9 12" id="KW-0238">DNA-binding</keyword>
<dbReference type="InterPro" id="IPR036388">
    <property type="entry name" value="WH-like_DNA-bd_sf"/>
</dbReference>
<comment type="similarity">
    <text evidence="4 12">Belongs to the TOP6A family.</text>
</comment>
<feature type="compositionally biased region" description="Polar residues" evidence="13">
    <location>
        <begin position="93"/>
        <end position="104"/>
    </location>
</feature>
<keyword evidence="17" id="KW-1185">Reference proteome</keyword>
<evidence type="ECO:0000256" key="10">
    <source>
        <dbReference type="ARBA" id="ARBA00023235"/>
    </source>
</evidence>
<dbReference type="PANTHER" id="PTHR10848:SF0">
    <property type="entry name" value="MEIOTIC RECOMBINATION PROTEIN SPO11"/>
    <property type="match status" value="1"/>
</dbReference>
<dbReference type="OrthoDB" id="5377392at2759"/>
<comment type="caution">
    <text evidence="16">The sequence shown here is derived from an EMBL/GenBank/DDBJ whole genome shotgun (WGS) entry which is preliminary data.</text>
</comment>
<dbReference type="InterPro" id="IPR034136">
    <property type="entry name" value="TOPRIM_Topo6A/Spo11"/>
</dbReference>
<dbReference type="InterPro" id="IPR013048">
    <property type="entry name" value="Meiotic_Spo11"/>
</dbReference>
<dbReference type="GO" id="GO:0007131">
    <property type="term" value="P:reciprocal meiotic recombination"/>
    <property type="evidence" value="ECO:0007669"/>
    <property type="project" value="TreeGrafter"/>
</dbReference>
<dbReference type="EC" id="5.6.2.2" evidence="5"/>
<evidence type="ECO:0000313" key="17">
    <source>
        <dbReference type="Proteomes" id="UP000703269"/>
    </source>
</evidence>
<dbReference type="GO" id="GO:0003677">
    <property type="term" value="F:DNA binding"/>
    <property type="evidence" value="ECO:0007669"/>
    <property type="project" value="UniProtKB-UniRule"/>
</dbReference>
<dbReference type="Pfam" id="PF04406">
    <property type="entry name" value="TP6A_N"/>
    <property type="match status" value="1"/>
</dbReference>
<dbReference type="GO" id="GO:0042138">
    <property type="term" value="P:meiotic DNA double-strand break formation"/>
    <property type="evidence" value="ECO:0007669"/>
    <property type="project" value="InterPro"/>
</dbReference>
<accession>A0A9P3LHF0</accession>
<dbReference type="InterPro" id="IPR002815">
    <property type="entry name" value="Spo11/TopoVI_A"/>
</dbReference>
<evidence type="ECO:0000256" key="2">
    <source>
        <dbReference type="ARBA" id="ARBA00001946"/>
    </source>
</evidence>
<dbReference type="SUPFAM" id="SSF56726">
    <property type="entry name" value="DNA topoisomerase IV, alpha subunit"/>
    <property type="match status" value="1"/>
</dbReference>
<evidence type="ECO:0000256" key="3">
    <source>
        <dbReference type="ARBA" id="ARBA00004123"/>
    </source>
</evidence>
<dbReference type="Proteomes" id="UP000703269">
    <property type="component" value="Unassembled WGS sequence"/>
</dbReference>
<dbReference type="PROSITE" id="PS52041">
    <property type="entry name" value="TOPO_IIB"/>
    <property type="match status" value="1"/>
</dbReference>
<dbReference type="AlphaFoldDB" id="A0A9P3LHF0"/>
<organism evidence="16 17">
    <name type="scientific">Phanerochaete sordida</name>
    <dbReference type="NCBI Taxonomy" id="48140"/>
    <lineage>
        <taxon>Eukaryota</taxon>
        <taxon>Fungi</taxon>
        <taxon>Dikarya</taxon>
        <taxon>Basidiomycota</taxon>
        <taxon>Agaricomycotina</taxon>
        <taxon>Agaricomycetes</taxon>
        <taxon>Polyporales</taxon>
        <taxon>Phanerochaetaceae</taxon>
        <taxon>Phanerochaete</taxon>
    </lineage>
</organism>
<keyword evidence="10 12" id="KW-0413">Isomerase</keyword>
<evidence type="ECO:0000256" key="7">
    <source>
        <dbReference type="ARBA" id="ARBA00022842"/>
    </source>
</evidence>
<evidence type="ECO:0000256" key="9">
    <source>
        <dbReference type="ARBA" id="ARBA00023125"/>
    </source>
</evidence>
<keyword evidence="8 12" id="KW-0799">Topoisomerase</keyword>
<reference evidence="16 17" key="1">
    <citation type="submission" date="2021-08" db="EMBL/GenBank/DDBJ databases">
        <title>Draft Genome Sequence of Phanerochaete sordida strain YK-624.</title>
        <authorList>
            <person name="Mori T."/>
            <person name="Dohra H."/>
            <person name="Suzuki T."/>
            <person name="Kawagishi H."/>
            <person name="Hirai H."/>
        </authorList>
    </citation>
    <scope>NUCLEOTIDE SEQUENCE [LARGE SCALE GENOMIC DNA]</scope>
    <source>
        <strain evidence="16 17">YK-624</strain>
    </source>
</reference>
<name>A0A9P3LHF0_9APHY</name>
<dbReference type="CDD" id="cd00223">
    <property type="entry name" value="TOPRIM_TopoIIB_SPO"/>
    <property type="match status" value="1"/>
</dbReference>
<comment type="subcellular location">
    <subcellularLocation>
        <location evidence="3">Nucleus</location>
    </subcellularLocation>
</comment>
<feature type="compositionally biased region" description="Acidic residues" evidence="13">
    <location>
        <begin position="35"/>
        <end position="63"/>
    </location>
</feature>
<keyword evidence="6" id="KW-0479">Metal-binding</keyword>
<dbReference type="PRINTS" id="PR01550">
    <property type="entry name" value="TOP6AFAMILY"/>
</dbReference>
<evidence type="ECO:0000256" key="11">
    <source>
        <dbReference type="ARBA" id="ARBA00023242"/>
    </source>
</evidence>
<evidence type="ECO:0000256" key="6">
    <source>
        <dbReference type="ARBA" id="ARBA00022723"/>
    </source>
</evidence>
<feature type="active site" description="O-(5'-phospho-DNA)-tyrosine intermediate" evidence="12">
    <location>
        <position position="166"/>
    </location>
</feature>
<dbReference type="GO" id="GO:0000706">
    <property type="term" value="P:meiotic DNA double-strand break processing"/>
    <property type="evidence" value="ECO:0007669"/>
    <property type="project" value="TreeGrafter"/>
</dbReference>
<feature type="region of interest" description="Disordered" evidence="13">
    <location>
        <begin position="88"/>
        <end position="120"/>
    </location>
</feature>
<evidence type="ECO:0000259" key="14">
    <source>
        <dbReference type="Pfam" id="PF04406"/>
    </source>
</evidence>
<evidence type="ECO:0000256" key="5">
    <source>
        <dbReference type="ARBA" id="ARBA00012895"/>
    </source>
</evidence>
<dbReference type="PRINTS" id="PR01551">
    <property type="entry name" value="SPO11HOMOLOG"/>
</dbReference>
<comment type="cofactor">
    <cofactor evidence="2">
        <name>Mg(2+)</name>
        <dbReference type="ChEBI" id="CHEBI:18420"/>
    </cofactor>
</comment>
<feature type="domain" description="Topoisomerase 6 subunit A/Spo11 TOPRIM" evidence="15">
    <location>
        <begin position="249"/>
        <end position="412"/>
    </location>
</feature>
<dbReference type="GO" id="GO:0005524">
    <property type="term" value="F:ATP binding"/>
    <property type="evidence" value="ECO:0007669"/>
    <property type="project" value="InterPro"/>
</dbReference>
<evidence type="ECO:0000313" key="16">
    <source>
        <dbReference type="EMBL" id="GJE94903.1"/>
    </source>
</evidence>
<dbReference type="GO" id="GO:0003918">
    <property type="term" value="F:DNA topoisomerase type II (double strand cut, ATP-hydrolyzing) activity"/>
    <property type="evidence" value="ECO:0007669"/>
    <property type="project" value="UniProtKB-UniRule"/>
</dbReference>
<proteinExistence type="inferred from homology"/>
<feature type="region of interest" description="Disordered" evidence="13">
    <location>
        <begin position="408"/>
        <end position="429"/>
    </location>
</feature>
<evidence type="ECO:0000256" key="12">
    <source>
        <dbReference type="PROSITE-ProRule" id="PRU01385"/>
    </source>
</evidence>
<evidence type="ECO:0000256" key="4">
    <source>
        <dbReference type="ARBA" id="ARBA00006559"/>
    </source>
</evidence>
<keyword evidence="11" id="KW-0539">Nucleus</keyword>
<sequence length="458" mass="50305">MDSCRLEDVFASDNAEVDMVDPAGGPDALPLGDTITEDTAEVQDDENEDALPEGMDEDSEGEDDSRLFVISGLEALILTFLRQVSKAFPSPDDSGSWQSRSKVTLSLADRRKPPQEDGTASMRQLVFPLGSKHPGTRAIAQVMKALDLMHEAVVTGVPTTKRDMYYKDVPLFGSQAVINKLVDDIAATLGVRRADLNVRASSKGLVSGKGLTIYIHNTDEPVTINPAENTLIPLSEEIERFEVDDDLSWVLVIEKEAVYQTICRLNLAEHPDLPGPGLLITGKGYPDLATRQLVSTLSENLPHSVPIIALVDCDPYGLDIMSVYKYGSASMTHENESLVAPRVTWGGLRSSDISTLGLTRDAMILLTKHDHKKALSILRRDNLPRKWKKELQHMLHSHRKAEIEILSTTDATASSQQTSSEEAMEDEPRQLSTNTLLDYVVSVINQGIYNATRNSASQ</sequence>
<dbReference type="InterPro" id="IPR013049">
    <property type="entry name" value="Spo11/TopoVI_A_N"/>
</dbReference>
<feature type="domain" description="Spo11/DNA topoisomerase VI subunit A N-terminal" evidence="14">
    <location>
        <begin position="138"/>
        <end position="198"/>
    </location>
</feature>
<dbReference type="Pfam" id="PF21180">
    <property type="entry name" value="TOP6A-Spo11_Toprim"/>
    <property type="match status" value="1"/>
</dbReference>
<dbReference type="InterPro" id="IPR036078">
    <property type="entry name" value="Spo11/TopoVI_A_sf"/>
</dbReference>
<dbReference type="GO" id="GO:0000228">
    <property type="term" value="C:nuclear chromosome"/>
    <property type="evidence" value="ECO:0007669"/>
    <property type="project" value="TreeGrafter"/>
</dbReference>
<dbReference type="PANTHER" id="PTHR10848">
    <property type="entry name" value="MEIOTIC RECOMBINATION PROTEIN SPO11"/>
    <property type="match status" value="1"/>
</dbReference>
<dbReference type="EMBL" id="BPQB01000044">
    <property type="protein sequence ID" value="GJE94903.1"/>
    <property type="molecule type" value="Genomic_DNA"/>
</dbReference>
<comment type="catalytic activity">
    <reaction evidence="1 12">
        <text>ATP-dependent breakage, passage and rejoining of double-stranded DNA.</text>
        <dbReference type="EC" id="5.6.2.2"/>
    </reaction>
</comment>
<dbReference type="Gene3D" id="1.10.10.10">
    <property type="entry name" value="Winged helix-like DNA-binding domain superfamily/Winged helix DNA-binding domain"/>
    <property type="match status" value="1"/>
</dbReference>
<feature type="region of interest" description="Disordered" evidence="13">
    <location>
        <begin position="15"/>
        <end position="63"/>
    </location>
</feature>
<evidence type="ECO:0000259" key="15">
    <source>
        <dbReference type="Pfam" id="PF21180"/>
    </source>
</evidence>
<evidence type="ECO:0000256" key="1">
    <source>
        <dbReference type="ARBA" id="ARBA00000185"/>
    </source>
</evidence>
<evidence type="ECO:0000256" key="13">
    <source>
        <dbReference type="SAM" id="MobiDB-lite"/>
    </source>
</evidence>
<evidence type="ECO:0000256" key="8">
    <source>
        <dbReference type="ARBA" id="ARBA00023029"/>
    </source>
</evidence>
<keyword evidence="7" id="KW-0460">Magnesium</keyword>
<dbReference type="GO" id="GO:0046872">
    <property type="term" value="F:metal ion binding"/>
    <property type="evidence" value="ECO:0007669"/>
    <property type="project" value="UniProtKB-KW"/>
</dbReference>
<gene>
    <name evidence="16" type="ORF">PsYK624_110790</name>
</gene>
<feature type="compositionally biased region" description="Low complexity" evidence="13">
    <location>
        <begin position="408"/>
        <end position="420"/>
    </location>
</feature>